<dbReference type="RefSeq" id="WP_344108702.1">
    <property type="nucleotide sequence ID" value="NZ_BAAANE010000002.1"/>
</dbReference>
<dbReference type="Gene3D" id="2.30.110.10">
    <property type="entry name" value="Electron Transport, Fmn-binding Protein, Chain A"/>
    <property type="match status" value="1"/>
</dbReference>
<dbReference type="InterPro" id="IPR011576">
    <property type="entry name" value="Pyridox_Oxase_N"/>
</dbReference>
<dbReference type="InterPro" id="IPR012349">
    <property type="entry name" value="Split_barrel_FMN-bd"/>
</dbReference>
<dbReference type="Pfam" id="PF01243">
    <property type="entry name" value="PNPOx_N"/>
    <property type="match status" value="1"/>
</dbReference>
<evidence type="ECO:0000313" key="2">
    <source>
        <dbReference type="EMBL" id="GAA1622764.1"/>
    </source>
</evidence>
<dbReference type="SUPFAM" id="SSF50475">
    <property type="entry name" value="FMN-binding split barrel"/>
    <property type="match status" value="1"/>
</dbReference>
<organism evidence="2 3">
    <name type="scientific">Kribbella alba</name>
    <dbReference type="NCBI Taxonomy" id="190197"/>
    <lineage>
        <taxon>Bacteria</taxon>
        <taxon>Bacillati</taxon>
        <taxon>Actinomycetota</taxon>
        <taxon>Actinomycetes</taxon>
        <taxon>Propionibacteriales</taxon>
        <taxon>Kribbellaceae</taxon>
        <taxon>Kribbella</taxon>
    </lineage>
</organism>
<name>A0ABN2F1K9_9ACTN</name>
<dbReference type="EMBL" id="BAAANE010000002">
    <property type="protein sequence ID" value="GAA1622764.1"/>
    <property type="molecule type" value="Genomic_DNA"/>
</dbReference>
<evidence type="ECO:0000259" key="1">
    <source>
        <dbReference type="Pfam" id="PF01243"/>
    </source>
</evidence>
<dbReference type="Proteomes" id="UP001501319">
    <property type="component" value="Unassembled WGS sequence"/>
</dbReference>
<keyword evidence="3" id="KW-1185">Reference proteome</keyword>
<proteinExistence type="predicted"/>
<gene>
    <name evidence="2" type="ORF">GCM10009744_07590</name>
</gene>
<protein>
    <recommendedName>
        <fullName evidence="1">Pyridoxamine 5'-phosphate oxidase N-terminal domain-containing protein</fullName>
    </recommendedName>
</protein>
<accession>A0ABN2F1K9</accession>
<reference evidence="2 3" key="1">
    <citation type="journal article" date="2019" name="Int. J. Syst. Evol. Microbiol.">
        <title>The Global Catalogue of Microorganisms (GCM) 10K type strain sequencing project: providing services to taxonomists for standard genome sequencing and annotation.</title>
        <authorList>
            <consortium name="The Broad Institute Genomics Platform"/>
            <consortium name="The Broad Institute Genome Sequencing Center for Infectious Disease"/>
            <person name="Wu L."/>
            <person name="Ma J."/>
        </authorList>
    </citation>
    <scope>NUCLEOTIDE SEQUENCE [LARGE SCALE GENOMIC DNA]</scope>
    <source>
        <strain evidence="2 3">JCM 14306</strain>
    </source>
</reference>
<comment type="caution">
    <text evidence="2">The sequence shown here is derived from an EMBL/GenBank/DDBJ whole genome shotgun (WGS) entry which is preliminary data.</text>
</comment>
<evidence type="ECO:0000313" key="3">
    <source>
        <dbReference type="Proteomes" id="UP001501319"/>
    </source>
</evidence>
<sequence length="157" mass="17101">MTDHVALARKLIDDNLYMALGTADASGVPWVSPVYFTPHEYTAFYWVSSPETRHSKNIAGRAEVSIAIFDSRVVVGTAEAIYMSATARQVPDEELESVVALYNGRLPAAKHFESTELVAPGLFRLYEAMAVEHSVLIRGGDPEFGKGADSRLVVSLA</sequence>
<feature type="domain" description="Pyridoxamine 5'-phosphate oxidase N-terminal" evidence="1">
    <location>
        <begin position="9"/>
        <end position="103"/>
    </location>
</feature>